<dbReference type="RefSeq" id="WP_108994907.1">
    <property type="nucleotide sequence ID" value="NZ_BDQX01000317.1"/>
</dbReference>
<evidence type="ECO:0000313" key="2">
    <source>
        <dbReference type="Proteomes" id="UP000245202"/>
    </source>
</evidence>
<dbReference type="AlphaFoldDB" id="A0A2R5EXK7"/>
<name>A0A2R5EXK7_9BACL</name>
<evidence type="ECO:0000313" key="1">
    <source>
        <dbReference type="EMBL" id="GBG10399.1"/>
    </source>
</evidence>
<proteinExistence type="predicted"/>
<comment type="caution">
    <text evidence="1">The sequence shown here is derived from an EMBL/GenBank/DDBJ whole genome shotgun (WGS) entry which is preliminary data.</text>
</comment>
<protein>
    <recommendedName>
        <fullName evidence="3">GNAT family N-acetyltransferase</fullName>
    </recommendedName>
</protein>
<organism evidence="1 2">
    <name type="scientific">Paenibacillus agaridevorans</name>
    <dbReference type="NCBI Taxonomy" id="171404"/>
    <lineage>
        <taxon>Bacteria</taxon>
        <taxon>Bacillati</taxon>
        <taxon>Bacillota</taxon>
        <taxon>Bacilli</taxon>
        <taxon>Bacillales</taxon>
        <taxon>Paenibacillaceae</taxon>
        <taxon>Paenibacillus</taxon>
    </lineage>
</organism>
<reference evidence="1 2" key="1">
    <citation type="submission" date="2017-08" db="EMBL/GenBank/DDBJ databases">
        <title>Substantial Increase in Enzyme Production by Combined Drug-Resistance Mutations in Paenibacillus agaridevorans.</title>
        <authorList>
            <person name="Tanaka Y."/>
            <person name="Funane K."/>
            <person name="Hosaka T."/>
            <person name="Shiwa Y."/>
            <person name="Fujita N."/>
            <person name="Miyazaki T."/>
            <person name="Yoshikawa H."/>
            <person name="Murakami K."/>
            <person name="Kasahara K."/>
            <person name="Inaoka T."/>
            <person name="Hiraga Y."/>
            <person name="Ochi K."/>
        </authorList>
    </citation>
    <scope>NUCLEOTIDE SEQUENCE [LARGE SCALE GENOMIC DNA]</scope>
    <source>
        <strain evidence="1 2">T-3040</strain>
    </source>
</reference>
<dbReference type="EMBL" id="BDQX01000317">
    <property type="protein sequence ID" value="GBG10399.1"/>
    <property type="molecule type" value="Genomic_DNA"/>
</dbReference>
<accession>A0A2R5EXK7</accession>
<keyword evidence="2" id="KW-1185">Reference proteome</keyword>
<evidence type="ECO:0008006" key="3">
    <source>
        <dbReference type="Google" id="ProtNLM"/>
    </source>
</evidence>
<dbReference type="Proteomes" id="UP000245202">
    <property type="component" value="Unassembled WGS sequence"/>
</dbReference>
<gene>
    <name evidence="1" type="ORF">PAT3040_05130</name>
</gene>
<sequence length="176" mass="20126">MYYTFSVSASHMYHRKYLDFLLSHYEGLGMPYSFPVSFNFIASPLLMEDSRCILCLDDEGEAVGALGYIRGTGEGDYEDRHILQLQVAYLVEECRRTPVFLRGLQFLTEYLEEETEEVAELVFWTKQDAYLARLFGKFAERTSVSGTAAGDLYAYRVTLAQLKAYLGRFASRPIVS</sequence>